<accession>A0A7D3XHM8</accession>
<organism evidence="2 3">
    <name type="scientific">Tenuifilum thalassicum</name>
    <dbReference type="NCBI Taxonomy" id="2590900"/>
    <lineage>
        <taxon>Bacteria</taxon>
        <taxon>Pseudomonadati</taxon>
        <taxon>Bacteroidota</taxon>
        <taxon>Bacteroidia</taxon>
        <taxon>Bacteroidales</taxon>
        <taxon>Tenuifilaceae</taxon>
        <taxon>Tenuifilum</taxon>
    </lineage>
</organism>
<name>A0A7D3XHM8_9BACT</name>
<dbReference type="PANTHER" id="PTHR38743">
    <property type="entry name" value="SIMILAR TO GLYOXYLASE I FAMILY PROTEIN"/>
    <property type="match status" value="1"/>
</dbReference>
<keyword evidence="3" id="KW-1185">Reference proteome</keyword>
<dbReference type="AlphaFoldDB" id="A0A7D3XHM8"/>
<sequence length="111" mass="12963">MANFKYKVKPEEVKDLIPSGRYCYASDKITVDGELVGYMHRETPEEAEDSGWRFYSGTEDEEYVENPYHFMMFDLNYIANCDPAIIPYLKSKTGLELERVEGTDEFRPVQD</sequence>
<protein>
    <submittedName>
        <fullName evidence="2">DUF2185 domain-containing protein</fullName>
    </submittedName>
</protein>
<dbReference type="KEGG" id="ttz:FHG85_10615"/>
<proteinExistence type="predicted"/>
<dbReference type="InterPro" id="IPR018689">
    <property type="entry name" value="Imm33_dom"/>
</dbReference>
<dbReference type="PANTHER" id="PTHR38743:SF2">
    <property type="entry name" value="DUF2185 DOMAIN-CONTAINING PROTEIN"/>
    <property type="match status" value="1"/>
</dbReference>
<evidence type="ECO:0000313" key="3">
    <source>
        <dbReference type="Proteomes" id="UP000500961"/>
    </source>
</evidence>
<dbReference type="Proteomes" id="UP000500961">
    <property type="component" value="Chromosome"/>
</dbReference>
<evidence type="ECO:0000313" key="2">
    <source>
        <dbReference type="EMBL" id="QKG80697.1"/>
    </source>
</evidence>
<evidence type="ECO:0000259" key="1">
    <source>
        <dbReference type="Pfam" id="PF09951"/>
    </source>
</evidence>
<dbReference type="Pfam" id="PF09951">
    <property type="entry name" value="Imm33"/>
    <property type="match status" value="1"/>
</dbReference>
<dbReference type="RefSeq" id="WP_173075700.1">
    <property type="nucleotide sequence ID" value="NZ_CP041345.1"/>
</dbReference>
<reference evidence="2 3" key="1">
    <citation type="submission" date="2019-07" db="EMBL/GenBank/DDBJ databases">
        <title>Thalassofilum flectens gen. nov., sp. nov., a novel moderate thermophilic anaerobe from a shallow sea hot spring in Kunashir Island (Russia), representing a new family in the order Bacteroidales, and proposal of Thalassofilacea fam. nov.</title>
        <authorList>
            <person name="Kochetkova T.V."/>
            <person name="Podosokorskaya O.A."/>
            <person name="Novikov A."/>
            <person name="Elcheninov A.G."/>
            <person name="Toshchakov S.V."/>
            <person name="Kublanov I.V."/>
        </authorList>
    </citation>
    <scope>NUCLEOTIDE SEQUENCE [LARGE SCALE GENOMIC DNA]</scope>
    <source>
        <strain evidence="2 3">38-H</strain>
    </source>
</reference>
<feature type="domain" description="Immunity protein Imm33" evidence="1">
    <location>
        <begin position="23"/>
        <end position="108"/>
    </location>
</feature>
<gene>
    <name evidence="2" type="ORF">FHG85_10615</name>
</gene>
<dbReference type="EMBL" id="CP041345">
    <property type="protein sequence ID" value="QKG80697.1"/>
    <property type="molecule type" value="Genomic_DNA"/>
</dbReference>